<accession>A0A2T0SY37</accession>
<name>A0A2T0SY37_9BACT</name>
<organism evidence="2 3">
    <name type="scientific">Spirosoma oryzae</name>
    <dbReference type="NCBI Taxonomy" id="1469603"/>
    <lineage>
        <taxon>Bacteria</taxon>
        <taxon>Pseudomonadati</taxon>
        <taxon>Bacteroidota</taxon>
        <taxon>Cytophagia</taxon>
        <taxon>Cytophagales</taxon>
        <taxon>Cytophagaceae</taxon>
        <taxon>Spirosoma</taxon>
    </lineage>
</organism>
<evidence type="ECO:0000256" key="1">
    <source>
        <dbReference type="SAM" id="SignalP"/>
    </source>
</evidence>
<evidence type="ECO:0000313" key="3">
    <source>
        <dbReference type="Proteomes" id="UP000238375"/>
    </source>
</evidence>
<protein>
    <submittedName>
        <fullName evidence="2">Putative OmpL-like beta-barrel porin-2</fullName>
    </submittedName>
</protein>
<dbReference type="Proteomes" id="UP000238375">
    <property type="component" value="Unassembled WGS sequence"/>
</dbReference>
<proteinExistence type="predicted"/>
<feature type="chain" id="PRO_5015405303" evidence="1">
    <location>
        <begin position="23"/>
        <end position="391"/>
    </location>
</feature>
<dbReference type="AlphaFoldDB" id="A0A2T0SY37"/>
<dbReference type="InterPro" id="IPR011486">
    <property type="entry name" value="BBP2"/>
</dbReference>
<evidence type="ECO:0000313" key="2">
    <source>
        <dbReference type="EMBL" id="PRY38328.1"/>
    </source>
</evidence>
<dbReference type="EMBL" id="PVTE01000009">
    <property type="protein sequence ID" value="PRY38328.1"/>
    <property type="molecule type" value="Genomic_DNA"/>
</dbReference>
<keyword evidence="1" id="KW-0732">Signal</keyword>
<gene>
    <name evidence="2" type="ORF">CLV58_10955</name>
</gene>
<keyword evidence="3" id="KW-1185">Reference proteome</keyword>
<reference evidence="2 3" key="1">
    <citation type="submission" date="2018-03" db="EMBL/GenBank/DDBJ databases">
        <title>Genomic Encyclopedia of Archaeal and Bacterial Type Strains, Phase II (KMG-II): from individual species to whole genera.</title>
        <authorList>
            <person name="Goeker M."/>
        </authorList>
    </citation>
    <scope>NUCLEOTIDE SEQUENCE [LARGE SCALE GENOMIC DNA]</scope>
    <source>
        <strain evidence="2 3">DSM 28354</strain>
    </source>
</reference>
<sequence length="391" mass="42853">MKRIAQFFSLAAVPLLTASAIAQTTDTTGTSAATQARSDVSATTAAPTSGLTMSGYVEAYYTRDLTAPKTDQERPGFLYNHKRNREVNINLAFLKAAYTAERLRANLAVQVGTYAQYNYAAEQGLLKNVFEANVGIKLAQNRDLWLDAGIFSSHIGFESAISKDCWTLTRSILAENSPYYLSGAKLTYNSPNGKWTLLGSVLNGWQRIAKLPGYSGMAVSTQVQYRPSSMLTLNWSSFLGSDRPDSLKQGRFFNNLYAIINPAGKFGVILGFDIGADRKPVINAMTDQRVGSGSYVWYSPVIIARYRTSDKSYLNGRVEYYDDKNGVIIATGTANGFQTLGYSLGYDYAILPNALFRFEGKVYDSKDAIFSTSTGQSNTNVSFTTSLAISF</sequence>
<feature type="signal peptide" evidence="1">
    <location>
        <begin position="1"/>
        <end position="22"/>
    </location>
</feature>
<dbReference type="OrthoDB" id="103154at2"/>
<dbReference type="RefSeq" id="WP_106138061.1">
    <property type="nucleotide sequence ID" value="NZ_PVTE01000009.1"/>
</dbReference>
<dbReference type="Pfam" id="PF07642">
    <property type="entry name" value="BBP2"/>
    <property type="match status" value="1"/>
</dbReference>
<comment type="caution">
    <text evidence="2">The sequence shown here is derived from an EMBL/GenBank/DDBJ whole genome shotgun (WGS) entry which is preliminary data.</text>
</comment>